<sequence>MHDAAGSATKNLEEYEKKNEKSHGEGGSGDYYGFHPIVVLWADIKRSKYENEKLLEFIIDLTNCEVTKFFSEQCNRSLPDPIQLI</sequence>
<comment type="caution">
    <text evidence="2">The sequence shown here is derived from an EMBL/GenBank/DDBJ whole genome shotgun (WGS) entry which is preliminary data.</text>
</comment>
<name>A0A9N8VUF7_9GLOM</name>
<evidence type="ECO:0000313" key="2">
    <source>
        <dbReference type="EMBL" id="CAG8466756.1"/>
    </source>
</evidence>
<evidence type="ECO:0000313" key="3">
    <source>
        <dbReference type="Proteomes" id="UP000789405"/>
    </source>
</evidence>
<dbReference type="AlphaFoldDB" id="A0A9N8VUF7"/>
<organism evidence="2 3">
    <name type="scientific">Dentiscutata erythropus</name>
    <dbReference type="NCBI Taxonomy" id="1348616"/>
    <lineage>
        <taxon>Eukaryota</taxon>
        <taxon>Fungi</taxon>
        <taxon>Fungi incertae sedis</taxon>
        <taxon>Mucoromycota</taxon>
        <taxon>Glomeromycotina</taxon>
        <taxon>Glomeromycetes</taxon>
        <taxon>Diversisporales</taxon>
        <taxon>Gigasporaceae</taxon>
        <taxon>Dentiscutata</taxon>
    </lineage>
</organism>
<protein>
    <submittedName>
        <fullName evidence="2">14732_t:CDS:1</fullName>
    </submittedName>
</protein>
<evidence type="ECO:0000256" key="1">
    <source>
        <dbReference type="SAM" id="MobiDB-lite"/>
    </source>
</evidence>
<feature type="compositionally biased region" description="Basic and acidic residues" evidence="1">
    <location>
        <begin position="11"/>
        <end position="24"/>
    </location>
</feature>
<dbReference type="EMBL" id="CAJVPY010000339">
    <property type="protein sequence ID" value="CAG8466756.1"/>
    <property type="molecule type" value="Genomic_DNA"/>
</dbReference>
<gene>
    <name evidence="2" type="ORF">DERYTH_LOCUS1264</name>
</gene>
<keyword evidence="3" id="KW-1185">Reference proteome</keyword>
<dbReference type="Proteomes" id="UP000789405">
    <property type="component" value="Unassembled WGS sequence"/>
</dbReference>
<reference evidence="2" key="1">
    <citation type="submission" date="2021-06" db="EMBL/GenBank/DDBJ databases">
        <authorList>
            <person name="Kallberg Y."/>
            <person name="Tangrot J."/>
            <person name="Rosling A."/>
        </authorList>
    </citation>
    <scope>NUCLEOTIDE SEQUENCE</scope>
    <source>
        <strain evidence="2">MA453B</strain>
    </source>
</reference>
<proteinExistence type="predicted"/>
<feature type="region of interest" description="Disordered" evidence="1">
    <location>
        <begin position="1"/>
        <end position="31"/>
    </location>
</feature>
<accession>A0A9N8VUF7</accession>